<dbReference type="Pfam" id="PF13419">
    <property type="entry name" value="HAD_2"/>
    <property type="match status" value="1"/>
</dbReference>
<dbReference type="PRINTS" id="PR00413">
    <property type="entry name" value="HADHALOGNASE"/>
</dbReference>
<dbReference type="KEGG" id="haa:A5892_03040"/>
<dbReference type="SFLD" id="SFLDG01135">
    <property type="entry name" value="C1.5.6:_HAD__Beta-PGM__Phospha"/>
    <property type="match status" value="1"/>
</dbReference>
<dbReference type="InterPro" id="IPR023214">
    <property type="entry name" value="HAD_sf"/>
</dbReference>
<dbReference type="InterPro" id="IPR023198">
    <property type="entry name" value="PGP-like_dom2"/>
</dbReference>
<dbReference type="CDD" id="cd07505">
    <property type="entry name" value="HAD_BPGM-like"/>
    <property type="match status" value="1"/>
</dbReference>
<dbReference type="RefSeq" id="WP_064121549.1">
    <property type="nucleotide sequence ID" value="NZ_CP015243.1"/>
</dbReference>
<dbReference type="PANTHER" id="PTHR18901">
    <property type="entry name" value="2-DEOXYGLUCOSE-6-PHOSPHATE PHOSPHATASE 2"/>
    <property type="match status" value="1"/>
</dbReference>
<dbReference type="NCBIfam" id="TIGR01509">
    <property type="entry name" value="HAD-SF-IA-v3"/>
    <property type="match status" value="1"/>
</dbReference>
<dbReference type="InterPro" id="IPR036412">
    <property type="entry name" value="HAD-like_sf"/>
</dbReference>
<dbReference type="Gene3D" id="3.40.50.1000">
    <property type="entry name" value="HAD superfamily/HAD-like"/>
    <property type="match status" value="1"/>
</dbReference>
<protein>
    <submittedName>
        <fullName evidence="1">Phosphatase</fullName>
    </submittedName>
</protein>
<dbReference type="Gene3D" id="1.10.150.240">
    <property type="entry name" value="Putative phosphatase, domain 2"/>
    <property type="match status" value="1"/>
</dbReference>
<dbReference type="STRING" id="376489.A5892_03040"/>
<dbReference type="EMBL" id="CP015243">
    <property type="protein sequence ID" value="ANF56571.1"/>
    <property type="molecule type" value="Genomic_DNA"/>
</dbReference>
<sequence>MHDAHPIEAVIFDMDGLLLDSERLAMEALVAAGDELGYEMPESFCQAMIGVPADRCRAMVVETYGADFPLERYFAAQEVHLRAMVDNGRLSTKAGVGELLDLLDNHRLPRAIATSSSRYRTDHHLALAGIDGRFQAIITRDDVSRGKPHADPYLAAADKLGVAPASCLALEDSYNGIRAARAANIPVIMIPDLLPPTDEMRDTALKVVDTLHDVVEWLTPRLTVRSA</sequence>
<dbReference type="InterPro" id="IPR006439">
    <property type="entry name" value="HAD-SF_hydro_IA"/>
</dbReference>
<accession>A0A172YBE6</accession>
<dbReference type="Proteomes" id="UP000077875">
    <property type="component" value="Chromosome"/>
</dbReference>
<dbReference type="InterPro" id="IPR041492">
    <property type="entry name" value="HAD_2"/>
</dbReference>
<name>A0A172YBE6_9GAMM</name>
<reference evidence="1 2" key="1">
    <citation type="submission" date="2016-04" db="EMBL/GenBank/DDBJ databases">
        <title>Complete Genome Sequence of Halotalea alkalilenta IHB B 13600.</title>
        <authorList>
            <person name="Swarnkar M.K."/>
            <person name="Sharma A."/>
            <person name="Kaushal K."/>
            <person name="Soni R."/>
            <person name="Rana S."/>
            <person name="Singh A.K."/>
            <person name="Gulati A."/>
        </authorList>
    </citation>
    <scope>NUCLEOTIDE SEQUENCE [LARGE SCALE GENOMIC DNA]</scope>
    <source>
        <strain evidence="1 2">IHB B 13600</strain>
    </source>
</reference>
<evidence type="ECO:0000313" key="2">
    <source>
        <dbReference type="Proteomes" id="UP000077875"/>
    </source>
</evidence>
<keyword evidence="2" id="KW-1185">Reference proteome</keyword>
<proteinExistence type="predicted"/>
<gene>
    <name evidence="1" type="ORF">A5892_03040</name>
</gene>
<dbReference type="SFLD" id="SFLDS00003">
    <property type="entry name" value="Haloacid_Dehalogenase"/>
    <property type="match status" value="1"/>
</dbReference>
<dbReference type="AlphaFoldDB" id="A0A172YBE6"/>
<organism evidence="1 2">
    <name type="scientific">Halotalea alkalilenta</name>
    <dbReference type="NCBI Taxonomy" id="376489"/>
    <lineage>
        <taxon>Bacteria</taxon>
        <taxon>Pseudomonadati</taxon>
        <taxon>Pseudomonadota</taxon>
        <taxon>Gammaproteobacteria</taxon>
        <taxon>Oceanospirillales</taxon>
        <taxon>Halomonadaceae</taxon>
        <taxon>Halotalea</taxon>
    </lineage>
</organism>
<dbReference type="SUPFAM" id="SSF56784">
    <property type="entry name" value="HAD-like"/>
    <property type="match status" value="1"/>
</dbReference>
<evidence type="ECO:0000313" key="1">
    <source>
        <dbReference type="EMBL" id="ANF56571.1"/>
    </source>
</evidence>
<dbReference type="PANTHER" id="PTHR18901:SF38">
    <property type="entry name" value="PSEUDOURIDINE-5'-PHOSPHATASE"/>
    <property type="match status" value="1"/>
</dbReference>
<dbReference type="SFLD" id="SFLDG01129">
    <property type="entry name" value="C1.5:_HAD__Beta-PGM__Phosphata"/>
    <property type="match status" value="1"/>
</dbReference>